<organism evidence="1 2">
    <name type="scientific">Peribacillus deserti</name>
    <dbReference type="NCBI Taxonomy" id="673318"/>
    <lineage>
        <taxon>Bacteria</taxon>
        <taxon>Bacillati</taxon>
        <taxon>Bacillota</taxon>
        <taxon>Bacilli</taxon>
        <taxon>Bacillales</taxon>
        <taxon>Bacillaceae</taxon>
        <taxon>Peribacillus</taxon>
    </lineage>
</organism>
<name>A0ABS2QER1_9BACI</name>
<dbReference type="Gene3D" id="1.10.10.10">
    <property type="entry name" value="Winged helix-like DNA-binding domain superfamily/Winged helix DNA-binding domain"/>
    <property type="match status" value="1"/>
</dbReference>
<gene>
    <name evidence="1" type="ORF">JOC77_001048</name>
</gene>
<evidence type="ECO:0000313" key="2">
    <source>
        <dbReference type="Proteomes" id="UP000823486"/>
    </source>
</evidence>
<keyword evidence="2" id="KW-1185">Reference proteome</keyword>
<sequence>MTYHGDLPNVYTRLKRWAYPTNEQIAEHLGVSVNTLKELKQILATEKLLMIKKREYKGIEKDYYFPLYYRDNNYNN</sequence>
<protein>
    <submittedName>
        <fullName evidence="1">Mn-dependent DtxR family transcriptional regulator</fullName>
    </submittedName>
</protein>
<dbReference type="Proteomes" id="UP000823486">
    <property type="component" value="Unassembled WGS sequence"/>
</dbReference>
<dbReference type="EMBL" id="JAFBFI010000003">
    <property type="protein sequence ID" value="MBM7691641.1"/>
    <property type="molecule type" value="Genomic_DNA"/>
</dbReference>
<dbReference type="InterPro" id="IPR036388">
    <property type="entry name" value="WH-like_DNA-bd_sf"/>
</dbReference>
<reference evidence="1 2" key="1">
    <citation type="submission" date="2021-01" db="EMBL/GenBank/DDBJ databases">
        <title>Genomic Encyclopedia of Type Strains, Phase IV (KMG-IV): sequencing the most valuable type-strain genomes for metagenomic binning, comparative biology and taxonomic classification.</title>
        <authorList>
            <person name="Goeker M."/>
        </authorList>
    </citation>
    <scope>NUCLEOTIDE SEQUENCE [LARGE SCALE GENOMIC DNA]</scope>
    <source>
        <strain evidence="1 2">DSM 105482</strain>
    </source>
</reference>
<comment type="caution">
    <text evidence="1">The sequence shown here is derived from an EMBL/GenBank/DDBJ whole genome shotgun (WGS) entry which is preliminary data.</text>
</comment>
<evidence type="ECO:0000313" key="1">
    <source>
        <dbReference type="EMBL" id="MBM7691641.1"/>
    </source>
</evidence>
<accession>A0ABS2QER1</accession>
<proteinExistence type="predicted"/>